<dbReference type="Proteomes" id="UP000031561">
    <property type="component" value="Unassembled WGS sequence"/>
</dbReference>
<organism evidence="1 2">
    <name type="scientific">Lyngbya confervoides BDU141951</name>
    <dbReference type="NCBI Taxonomy" id="1574623"/>
    <lineage>
        <taxon>Bacteria</taxon>
        <taxon>Bacillati</taxon>
        <taxon>Cyanobacteriota</taxon>
        <taxon>Cyanophyceae</taxon>
        <taxon>Oscillatoriophycideae</taxon>
        <taxon>Oscillatoriales</taxon>
        <taxon>Microcoleaceae</taxon>
        <taxon>Lyngbya</taxon>
    </lineage>
</organism>
<reference evidence="1 2" key="1">
    <citation type="journal article" date="2015" name="Genome Announc.">
        <title>Draft Genome Sequence of Filamentous Marine Cyanobacterium Lyngbya confervoides Strain BDU141951.</title>
        <authorList>
            <person name="Chandrababunaidu M.M."/>
            <person name="Sen D."/>
            <person name="Tripathy S."/>
        </authorList>
    </citation>
    <scope>NUCLEOTIDE SEQUENCE [LARGE SCALE GENOMIC DNA]</scope>
    <source>
        <strain evidence="1 2">BDU141951</strain>
    </source>
</reference>
<protein>
    <submittedName>
        <fullName evidence="1">Uncharacterized protein</fullName>
    </submittedName>
</protein>
<accession>A0ABD4SXG3</accession>
<name>A0ABD4SXG3_9CYAN</name>
<keyword evidence="2" id="KW-1185">Reference proteome</keyword>
<gene>
    <name evidence="1" type="ORF">QQ91_0000045</name>
</gene>
<evidence type="ECO:0000313" key="1">
    <source>
        <dbReference type="EMBL" id="MCM1981228.1"/>
    </source>
</evidence>
<comment type="caution">
    <text evidence="1">The sequence shown here is derived from an EMBL/GenBank/DDBJ whole genome shotgun (WGS) entry which is preliminary data.</text>
</comment>
<dbReference type="RefSeq" id="WP_166283714.1">
    <property type="nucleotide sequence ID" value="NZ_JTHE03000001.1"/>
</dbReference>
<proteinExistence type="predicted"/>
<dbReference type="AlphaFoldDB" id="A0ABD4SXG3"/>
<sequence>MNLPDRLTQAGQAHHHYEQTTLKGVYDADWPTWYAQYLLEHGLNSCLATPLTLAQLSQFLKDSYQHYQSVGGQQSWADYTANQLIAAGIHND</sequence>
<evidence type="ECO:0000313" key="2">
    <source>
        <dbReference type="Proteomes" id="UP000031561"/>
    </source>
</evidence>
<dbReference type="EMBL" id="JTHE03000001">
    <property type="protein sequence ID" value="MCM1981228.1"/>
    <property type="molecule type" value="Genomic_DNA"/>
</dbReference>